<dbReference type="EMBL" id="SLVJ01000007">
    <property type="protein sequence ID" value="TCM67805.1"/>
    <property type="molecule type" value="Genomic_DNA"/>
</dbReference>
<sequence>MAVLSTDLRERVLNAYELMGNKSKVCRHFNIARSTLDDWIKLKTETGQLEQPQWRRGPAPKLQNLQAFQHFVEHTEFQTLKQLLPLYQQHFGESISYSGLRRAMQRIDWKSFPEKTSSEDAQH</sequence>
<evidence type="ECO:0000313" key="1">
    <source>
        <dbReference type="EMBL" id="TCM67805.1"/>
    </source>
</evidence>
<accession>A0A4R1XZC7</accession>
<dbReference type="InterPro" id="IPR009057">
    <property type="entry name" value="Homeodomain-like_sf"/>
</dbReference>
<gene>
    <name evidence="1" type="ORF">EC844_107100</name>
</gene>
<proteinExistence type="predicted"/>
<comment type="caution">
    <text evidence="1">The sequence shown here is derived from an EMBL/GenBank/DDBJ whole genome shotgun (WGS) entry which is preliminary data.</text>
</comment>
<keyword evidence="2" id="KW-1185">Reference proteome</keyword>
<protein>
    <submittedName>
        <fullName evidence="1">Transposase</fullName>
    </submittedName>
</protein>
<organism evidence="1 2">
    <name type="scientific">Acinetobacter calcoaceticus</name>
    <dbReference type="NCBI Taxonomy" id="471"/>
    <lineage>
        <taxon>Bacteria</taxon>
        <taxon>Pseudomonadati</taxon>
        <taxon>Pseudomonadota</taxon>
        <taxon>Gammaproteobacteria</taxon>
        <taxon>Moraxellales</taxon>
        <taxon>Moraxellaceae</taxon>
        <taxon>Acinetobacter</taxon>
        <taxon>Acinetobacter calcoaceticus/baumannii complex</taxon>
    </lineage>
</organism>
<evidence type="ECO:0000313" key="2">
    <source>
        <dbReference type="Proteomes" id="UP000294963"/>
    </source>
</evidence>
<dbReference type="Proteomes" id="UP000294963">
    <property type="component" value="Unassembled WGS sequence"/>
</dbReference>
<name>A0A4R1XZC7_ACICA</name>
<reference evidence="1 2" key="1">
    <citation type="submission" date="2019-03" db="EMBL/GenBank/DDBJ databases">
        <title>Genomic analyses of the natural microbiome of Caenorhabditis elegans.</title>
        <authorList>
            <person name="Samuel B."/>
        </authorList>
    </citation>
    <scope>NUCLEOTIDE SEQUENCE [LARGE SCALE GENOMIC DNA]</scope>
    <source>
        <strain evidence="1 2">JUb89</strain>
    </source>
</reference>
<dbReference type="SUPFAM" id="SSF46689">
    <property type="entry name" value="Homeodomain-like"/>
    <property type="match status" value="1"/>
</dbReference>
<dbReference type="AlphaFoldDB" id="A0A4R1XZC7"/>